<dbReference type="InterPro" id="IPR011051">
    <property type="entry name" value="RmlC_Cupin_sf"/>
</dbReference>
<dbReference type="Proteomes" id="UP000256645">
    <property type="component" value="Unassembled WGS sequence"/>
</dbReference>
<proteinExistence type="predicted"/>
<feature type="region of interest" description="Disordered" evidence="1">
    <location>
        <begin position="84"/>
        <end position="196"/>
    </location>
</feature>
<dbReference type="AlphaFoldDB" id="A0A3D8SQ87"/>
<dbReference type="OrthoDB" id="3545073at2759"/>
<dbReference type="STRING" id="1849047.A0A3D8SQ87"/>
<reference evidence="2 3" key="1">
    <citation type="journal article" date="2018" name="IMA Fungus">
        <title>IMA Genome-F 9: Draft genome sequence of Annulohypoxylon stygium, Aspergillus mulundensis, Berkeleyomyces basicola (syn. Thielaviopsis basicola), Ceratocystis smalleyi, two Cercospora beticola strains, Coleophoma cylindrospora, Fusarium fracticaudum, Phialophora cf. hyalina, and Morchella septimelata.</title>
        <authorList>
            <person name="Wingfield B.D."/>
            <person name="Bills G.F."/>
            <person name="Dong Y."/>
            <person name="Huang W."/>
            <person name="Nel W.J."/>
            <person name="Swalarsk-Parry B.S."/>
            <person name="Vaghefi N."/>
            <person name="Wilken P.M."/>
            <person name="An Z."/>
            <person name="de Beer Z.W."/>
            <person name="De Vos L."/>
            <person name="Chen L."/>
            <person name="Duong T.A."/>
            <person name="Gao Y."/>
            <person name="Hammerbacher A."/>
            <person name="Kikkert J.R."/>
            <person name="Li Y."/>
            <person name="Li H."/>
            <person name="Li K."/>
            <person name="Li Q."/>
            <person name="Liu X."/>
            <person name="Ma X."/>
            <person name="Naidoo K."/>
            <person name="Pethybridge S.J."/>
            <person name="Sun J."/>
            <person name="Steenkamp E.T."/>
            <person name="van der Nest M.A."/>
            <person name="van Wyk S."/>
            <person name="Wingfield M.J."/>
            <person name="Xiong C."/>
            <person name="Yue Q."/>
            <person name="Zhang X."/>
        </authorList>
    </citation>
    <scope>NUCLEOTIDE SEQUENCE [LARGE SCALE GENOMIC DNA]</scope>
    <source>
        <strain evidence="2 3">BP6252</strain>
    </source>
</reference>
<gene>
    <name evidence="2" type="ORF">BP6252_00363</name>
</gene>
<feature type="compositionally biased region" description="Basic and acidic residues" evidence="1">
    <location>
        <begin position="282"/>
        <end position="294"/>
    </location>
</feature>
<feature type="compositionally biased region" description="Polar residues" evidence="1">
    <location>
        <begin position="225"/>
        <end position="245"/>
    </location>
</feature>
<comment type="caution">
    <text evidence="2">The sequence shown here is derived from an EMBL/GenBank/DDBJ whole genome shotgun (WGS) entry which is preliminary data.</text>
</comment>
<protein>
    <submittedName>
        <fullName evidence="2">Uncharacterized protein</fullName>
    </submittedName>
</protein>
<dbReference type="InterPro" id="IPR014710">
    <property type="entry name" value="RmlC-like_jellyroll"/>
</dbReference>
<keyword evidence="3" id="KW-1185">Reference proteome</keyword>
<dbReference type="Gene3D" id="2.60.120.10">
    <property type="entry name" value="Jelly Rolls"/>
    <property type="match status" value="1"/>
</dbReference>
<dbReference type="EMBL" id="PDLM01000001">
    <property type="protein sequence ID" value="RDW88331.1"/>
    <property type="molecule type" value="Genomic_DNA"/>
</dbReference>
<organism evidence="2 3">
    <name type="scientific">Coleophoma cylindrospora</name>
    <dbReference type="NCBI Taxonomy" id="1849047"/>
    <lineage>
        <taxon>Eukaryota</taxon>
        <taxon>Fungi</taxon>
        <taxon>Dikarya</taxon>
        <taxon>Ascomycota</taxon>
        <taxon>Pezizomycotina</taxon>
        <taxon>Leotiomycetes</taxon>
        <taxon>Helotiales</taxon>
        <taxon>Dermateaceae</taxon>
        <taxon>Coleophoma</taxon>
    </lineage>
</organism>
<dbReference type="SUPFAM" id="SSF51182">
    <property type="entry name" value="RmlC-like cupins"/>
    <property type="match status" value="1"/>
</dbReference>
<accession>A0A3D8SQ87</accession>
<name>A0A3D8SQ87_9HELO</name>
<evidence type="ECO:0000313" key="2">
    <source>
        <dbReference type="EMBL" id="RDW88331.1"/>
    </source>
</evidence>
<feature type="region of interest" description="Disordered" evidence="1">
    <location>
        <begin position="222"/>
        <end position="301"/>
    </location>
</feature>
<feature type="compositionally biased region" description="Basic residues" evidence="1">
    <location>
        <begin position="135"/>
        <end position="148"/>
    </location>
</feature>
<feature type="region of interest" description="Disordered" evidence="1">
    <location>
        <begin position="1"/>
        <end position="41"/>
    </location>
</feature>
<evidence type="ECO:0000256" key="1">
    <source>
        <dbReference type="SAM" id="MobiDB-lite"/>
    </source>
</evidence>
<sequence>MSQQFHNMPTQGQPGADPTSQQESKRSKRGREAMAASHINREENYRIRKEILHRKMEILRRKMETAKRQHIYFHDEDFQDVNTNDFTDEFQGFGSDHNATEKPNDEQTGPTKALEEADIKNSDKSSRREKLLAQGKKRRAKKRNARTKHLLEKYSNKGAGGSNSQSIKPEANSHSKHKSKEILASPEVQADNAATQSEDIKGLMTASPLGKYHDALIASIKRGKSSTSPQLATQASDTNTGNPDSQMKEIESKAAQAASNGRRSSKSHERVKGDTSSATQSIHDKEIKEEKNDTSEGWETTGRFRRHVKKDPNASDDEEIVESLAFSSHHLLEQPKGVNIDGLNFQVQRILTNTSHVSTPGSRRMQICSVVQGKVNVTLCGEKFTLEENGMWRVKAGEKCVARNVDDTDAVIHITTVNYWLRR</sequence>
<feature type="compositionally biased region" description="Basic and acidic residues" evidence="1">
    <location>
        <begin position="113"/>
        <end position="131"/>
    </location>
</feature>
<feature type="compositionally biased region" description="Polar residues" evidence="1">
    <location>
        <begin position="1"/>
        <end position="22"/>
    </location>
</feature>
<evidence type="ECO:0000313" key="3">
    <source>
        <dbReference type="Proteomes" id="UP000256645"/>
    </source>
</evidence>